<dbReference type="InterPro" id="IPR036322">
    <property type="entry name" value="WD40_repeat_dom_sf"/>
</dbReference>
<evidence type="ECO:0000256" key="1">
    <source>
        <dbReference type="PROSITE-ProRule" id="PRU00221"/>
    </source>
</evidence>
<name>A0A284QTJ7_ARMOS</name>
<proteinExistence type="predicted"/>
<dbReference type="AlphaFoldDB" id="A0A284QTJ7"/>
<gene>
    <name evidence="3" type="ORF">ARMOST_03107</name>
</gene>
<evidence type="ECO:0000313" key="3">
    <source>
        <dbReference type="EMBL" id="SJK99796.1"/>
    </source>
</evidence>
<sequence>MTTAEVTHNTFDDDPHSHQNVPLPSLSYAFLPMAGPFTSFPSNLSSSFPPPKSIALMCRPSVLQVREPLLWEVQTDESSHWEKTLTREARASLGGELSLGDGRPQWELLITTGQAVRSSSATNIDASSALSFDLGIFNGPLAVLSNGRVIRAGLGRAAVWNLDSLDTHGEHRDIIGEEMDPFDCLNHNCDDPEHVELSTGSLPDSKITFQDGKMKPLKWIHHPSSPGTMISVVGNDGSCLTLDLEHDAKVVSEFFGHSGHVASISTDPSASAHTFATGCTDGFARLYDVRTPARPVTSIRTGERNRPQVLLANPDGIPTIFTGCAALEVVRMWDVRARSLVYELGTGNNTVDSLAWDPARSCLYAATHCDYTDYYGNYYGYRSVKWPKESDSMDYDDDDDDDDDDEDMGWPKKAQHKEDYFGHVCDSGDHRLICYKFKSDADPKILPEYGNATPTRDY</sequence>
<dbReference type="OrthoDB" id="548949at2759"/>
<dbReference type="SUPFAM" id="SSF50978">
    <property type="entry name" value="WD40 repeat-like"/>
    <property type="match status" value="1"/>
</dbReference>
<protein>
    <submittedName>
        <fullName evidence="3">Uncharacterized protein</fullName>
    </submittedName>
</protein>
<evidence type="ECO:0000313" key="4">
    <source>
        <dbReference type="Proteomes" id="UP000219338"/>
    </source>
</evidence>
<feature type="region of interest" description="Disordered" evidence="2">
    <location>
        <begin position="390"/>
        <end position="413"/>
    </location>
</feature>
<evidence type="ECO:0000256" key="2">
    <source>
        <dbReference type="SAM" id="MobiDB-lite"/>
    </source>
</evidence>
<keyword evidence="1" id="KW-0853">WD repeat</keyword>
<accession>A0A284QTJ7</accession>
<dbReference type="SMART" id="SM00320">
    <property type="entry name" value="WD40"/>
    <property type="match status" value="2"/>
</dbReference>
<feature type="compositionally biased region" description="Acidic residues" evidence="2">
    <location>
        <begin position="392"/>
        <end position="408"/>
    </location>
</feature>
<dbReference type="EMBL" id="FUEG01000002">
    <property type="protein sequence ID" value="SJK99796.1"/>
    <property type="molecule type" value="Genomic_DNA"/>
</dbReference>
<dbReference type="InterPro" id="IPR015943">
    <property type="entry name" value="WD40/YVTN_repeat-like_dom_sf"/>
</dbReference>
<dbReference type="Proteomes" id="UP000219338">
    <property type="component" value="Unassembled WGS sequence"/>
</dbReference>
<dbReference type="InterPro" id="IPR001680">
    <property type="entry name" value="WD40_rpt"/>
</dbReference>
<dbReference type="Gene3D" id="2.130.10.10">
    <property type="entry name" value="YVTN repeat-like/Quinoprotein amine dehydrogenase"/>
    <property type="match status" value="1"/>
</dbReference>
<dbReference type="PROSITE" id="PS50082">
    <property type="entry name" value="WD_REPEATS_2"/>
    <property type="match status" value="1"/>
</dbReference>
<keyword evidence="4" id="KW-1185">Reference proteome</keyword>
<reference evidence="4" key="1">
    <citation type="journal article" date="2017" name="Nat. Ecol. Evol.">
        <title>Genome expansion and lineage-specific genetic innovations in the forest pathogenic fungi Armillaria.</title>
        <authorList>
            <person name="Sipos G."/>
            <person name="Prasanna A.N."/>
            <person name="Walter M.C."/>
            <person name="O'Connor E."/>
            <person name="Balint B."/>
            <person name="Krizsan K."/>
            <person name="Kiss B."/>
            <person name="Hess J."/>
            <person name="Varga T."/>
            <person name="Slot J."/>
            <person name="Riley R."/>
            <person name="Boka B."/>
            <person name="Rigling D."/>
            <person name="Barry K."/>
            <person name="Lee J."/>
            <person name="Mihaltcheva S."/>
            <person name="LaButti K."/>
            <person name="Lipzen A."/>
            <person name="Waldron R."/>
            <person name="Moloney N.M."/>
            <person name="Sperisen C."/>
            <person name="Kredics L."/>
            <person name="Vagvoelgyi C."/>
            <person name="Patrignani A."/>
            <person name="Fitzpatrick D."/>
            <person name="Nagy I."/>
            <person name="Doyle S."/>
            <person name="Anderson J.B."/>
            <person name="Grigoriev I.V."/>
            <person name="Gueldener U."/>
            <person name="Muensterkoetter M."/>
            <person name="Nagy L.G."/>
        </authorList>
    </citation>
    <scope>NUCLEOTIDE SEQUENCE [LARGE SCALE GENOMIC DNA]</scope>
    <source>
        <strain evidence="4">C18/9</strain>
    </source>
</reference>
<dbReference type="STRING" id="47428.A0A284QTJ7"/>
<feature type="repeat" description="WD" evidence="1">
    <location>
        <begin position="254"/>
        <end position="297"/>
    </location>
</feature>
<organism evidence="3 4">
    <name type="scientific">Armillaria ostoyae</name>
    <name type="common">Armillaria root rot fungus</name>
    <dbReference type="NCBI Taxonomy" id="47428"/>
    <lineage>
        <taxon>Eukaryota</taxon>
        <taxon>Fungi</taxon>
        <taxon>Dikarya</taxon>
        <taxon>Basidiomycota</taxon>
        <taxon>Agaricomycotina</taxon>
        <taxon>Agaricomycetes</taxon>
        <taxon>Agaricomycetidae</taxon>
        <taxon>Agaricales</taxon>
        <taxon>Marasmiineae</taxon>
        <taxon>Physalacriaceae</taxon>
        <taxon>Armillaria</taxon>
    </lineage>
</organism>